<keyword evidence="3" id="KW-0808">Transferase</keyword>
<dbReference type="Pfam" id="PF02485">
    <property type="entry name" value="Branch"/>
    <property type="match status" value="1"/>
</dbReference>
<dbReference type="EMBL" id="JABFAC010000004">
    <property type="protein sequence ID" value="MBA0610647.1"/>
    <property type="molecule type" value="Genomic_DNA"/>
</dbReference>
<sequence>MLTCGFIKFCILSIDNFQRTLLMYLANMPYSFTNYFPTIPCNSKFKSTVINHNLQYLAFNMSFSKKKLYV</sequence>
<dbReference type="PANTHER" id="PTHR45719:SF10">
    <property type="entry name" value="CORE-2_I-BRANCHING BETA-1,6-N-ACETYLGLUCOSAMINYLTRANSFERASE FAMILY PROTEIN"/>
    <property type="match status" value="1"/>
</dbReference>
<dbReference type="GO" id="GO:0016020">
    <property type="term" value="C:membrane"/>
    <property type="evidence" value="ECO:0007669"/>
    <property type="project" value="UniProtKB-SubCell"/>
</dbReference>
<evidence type="ECO:0000313" key="7">
    <source>
        <dbReference type="Proteomes" id="UP000593561"/>
    </source>
</evidence>
<dbReference type="InterPro" id="IPR044610">
    <property type="entry name" value="GLCAT14A/B/C"/>
</dbReference>
<protein>
    <submittedName>
        <fullName evidence="6">Uncharacterized protein</fullName>
    </submittedName>
</protein>
<gene>
    <name evidence="6" type="ORF">Godav_011463</name>
</gene>
<dbReference type="GO" id="GO:0015020">
    <property type="term" value="F:glucuronosyltransferase activity"/>
    <property type="evidence" value="ECO:0007669"/>
    <property type="project" value="InterPro"/>
</dbReference>
<evidence type="ECO:0000256" key="1">
    <source>
        <dbReference type="ARBA" id="ARBA00004606"/>
    </source>
</evidence>
<name>A0A7J8R9X5_GOSDV</name>
<keyword evidence="4" id="KW-0472">Membrane</keyword>
<accession>A0A7J8R9X5</accession>
<dbReference type="InterPro" id="IPR003406">
    <property type="entry name" value="Glyco_trans_14"/>
</dbReference>
<proteinExistence type="predicted"/>
<keyword evidence="7" id="KW-1185">Reference proteome</keyword>
<evidence type="ECO:0000313" key="6">
    <source>
        <dbReference type="EMBL" id="MBA0610647.1"/>
    </source>
</evidence>
<evidence type="ECO:0000256" key="5">
    <source>
        <dbReference type="ARBA" id="ARBA00023180"/>
    </source>
</evidence>
<evidence type="ECO:0000256" key="2">
    <source>
        <dbReference type="ARBA" id="ARBA00022676"/>
    </source>
</evidence>
<keyword evidence="2" id="KW-0328">Glycosyltransferase</keyword>
<dbReference type="AlphaFoldDB" id="A0A7J8R9X5"/>
<comment type="caution">
    <text evidence="6">The sequence shown here is derived from an EMBL/GenBank/DDBJ whole genome shotgun (WGS) entry which is preliminary data.</text>
</comment>
<reference evidence="6 7" key="1">
    <citation type="journal article" date="2019" name="Genome Biol. Evol.">
        <title>Insights into the evolution of the New World diploid cottons (Gossypium, subgenus Houzingenia) based on genome sequencing.</title>
        <authorList>
            <person name="Grover C.E."/>
            <person name="Arick M.A. 2nd"/>
            <person name="Thrash A."/>
            <person name="Conover J.L."/>
            <person name="Sanders W.S."/>
            <person name="Peterson D.G."/>
            <person name="Frelichowski J.E."/>
            <person name="Scheffler J.A."/>
            <person name="Scheffler B.E."/>
            <person name="Wendel J.F."/>
        </authorList>
    </citation>
    <scope>NUCLEOTIDE SEQUENCE [LARGE SCALE GENOMIC DNA]</scope>
    <source>
        <strain evidence="6">27</strain>
        <tissue evidence="6">Leaf</tissue>
    </source>
</reference>
<evidence type="ECO:0000256" key="4">
    <source>
        <dbReference type="ARBA" id="ARBA00023136"/>
    </source>
</evidence>
<dbReference type="Proteomes" id="UP000593561">
    <property type="component" value="Unassembled WGS sequence"/>
</dbReference>
<keyword evidence="5" id="KW-0325">Glycoprotein</keyword>
<comment type="subcellular location">
    <subcellularLocation>
        <location evidence="1">Membrane</location>
        <topology evidence="1">Single-pass type II membrane protein</topology>
    </subcellularLocation>
</comment>
<evidence type="ECO:0000256" key="3">
    <source>
        <dbReference type="ARBA" id="ARBA00022679"/>
    </source>
</evidence>
<dbReference type="PANTHER" id="PTHR45719">
    <property type="entry name" value="GLYCOSYLTRANSFERASE"/>
    <property type="match status" value="1"/>
</dbReference>
<organism evidence="6 7">
    <name type="scientific">Gossypium davidsonii</name>
    <name type="common">Davidson's cotton</name>
    <name type="synonym">Gossypium klotzschianum subsp. davidsonii</name>
    <dbReference type="NCBI Taxonomy" id="34287"/>
    <lineage>
        <taxon>Eukaryota</taxon>
        <taxon>Viridiplantae</taxon>
        <taxon>Streptophyta</taxon>
        <taxon>Embryophyta</taxon>
        <taxon>Tracheophyta</taxon>
        <taxon>Spermatophyta</taxon>
        <taxon>Magnoliopsida</taxon>
        <taxon>eudicotyledons</taxon>
        <taxon>Gunneridae</taxon>
        <taxon>Pentapetalae</taxon>
        <taxon>rosids</taxon>
        <taxon>malvids</taxon>
        <taxon>Malvales</taxon>
        <taxon>Malvaceae</taxon>
        <taxon>Malvoideae</taxon>
        <taxon>Gossypium</taxon>
    </lineage>
</organism>